<dbReference type="EMBL" id="BONC01000018">
    <property type="protein sequence ID" value="GIF56928.1"/>
    <property type="molecule type" value="Genomic_DNA"/>
</dbReference>
<comment type="caution">
    <text evidence="1">The sequence shown here is derived from an EMBL/GenBank/DDBJ whole genome shotgun (WGS) entry which is preliminary data.</text>
</comment>
<reference evidence="1 2" key="1">
    <citation type="submission" date="2021-01" db="EMBL/GenBank/DDBJ databases">
        <title>Whole genome shotgun sequence of Asanoa iriomotensis NBRC 100142.</title>
        <authorList>
            <person name="Komaki H."/>
            <person name="Tamura T."/>
        </authorList>
    </citation>
    <scope>NUCLEOTIDE SEQUENCE [LARGE SCALE GENOMIC DNA]</scope>
    <source>
        <strain evidence="1 2">NBRC 100142</strain>
    </source>
</reference>
<evidence type="ECO:0008006" key="3">
    <source>
        <dbReference type="Google" id="ProtNLM"/>
    </source>
</evidence>
<dbReference type="Proteomes" id="UP000624325">
    <property type="component" value="Unassembled WGS sequence"/>
</dbReference>
<accession>A0ABQ4C2C4</accession>
<name>A0ABQ4C2C4_9ACTN</name>
<evidence type="ECO:0000313" key="2">
    <source>
        <dbReference type="Proteomes" id="UP000624325"/>
    </source>
</evidence>
<protein>
    <recommendedName>
        <fullName evidence="3">Abi-like protein</fullName>
    </recommendedName>
</protein>
<evidence type="ECO:0000313" key="1">
    <source>
        <dbReference type="EMBL" id="GIF56928.1"/>
    </source>
</evidence>
<gene>
    <name evidence="1" type="ORF">Air01nite_30230</name>
</gene>
<sequence length="120" mass="13486">MARRADGKPGHVVAALPFGFWVGLVSAGRGRNYETMLWRPAIHRAFPHYRGPRPPVHQRLETLRLLRNRIAHHEPIHSRHLAADYGSLLSVAGWLSPAFEGWIKSTSRIPALLAGRPHLP</sequence>
<organism evidence="1 2">
    <name type="scientific">Asanoa iriomotensis</name>
    <dbReference type="NCBI Taxonomy" id="234613"/>
    <lineage>
        <taxon>Bacteria</taxon>
        <taxon>Bacillati</taxon>
        <taxon>Actinomycetota</taxon>
        <taxon>Actinomycetes</taxon>
        <taxon>Micromonosporales</taxon>
        <taxon>Micromonosporaceae</taxon>
        <taxon>Asanoa</taxon>
    </lineage>
</organism>
<proteinExistence type="predicted"/>
<keyword evidence="2" id="KW-1185">Reference proteome</keyword>